<evidence type="ECO:0000256" key="8">
    <source>
        <dbReference type="ARBA" id="ARBA00022989"/>
    </source>
</evidence>
<dbReference type="InterPro" id="IPR015919">
    <property type="entry name" value="Cadherin-like_sf"/>
</dbReference>
<evidence type="ECO:0000256" key="2">
    <source>
        <dbReference type="ARBA" id="ARBA00022475"/>
    </source>
</evidence>
<dbReference type="PRINTS" id="PR00205">
    <property type="entry name" value="CADHERIN"/>
</dbReference>
<dbReference type="Pfam" id="PF08266">
    <property type="entry name" value="Cadherin_2"/>
    <property type="match status" value="2"/>
</dbReference>
<evidence type="ECO:0000256" key="11">
    <source>
        <dbReference type="PROSITE-ProRule" id="PRU00043"/>
    </source>
</evidence>
<evidence type="ECO:0000256" key="7">
    <source>
        <dbReference type="ARBA" id="ARBA00022889"/>
    </source>
</evidence>
<dbReference type="PROSITE" id="PS00232">
    <property type="entry name" value="CADHERIN_1"/>
    <property type="match status" value="6"/>
</dbReference>
<feature type="domain" description="Cadherin" evidence="14">
    <location>
        <begin position="1261"/>
        <end position="1366"/>
    </location>
</feature>
<evidence type="ECO:0000256" key="5">
    <source>
        <dbReference type="ARBA" id="ARBA00022737"/>
    </source>
</evidence>
<dbReference type="SMART" id="SM00112">
    <property type="entry name" value="CA"/>
    <property type="match status" value="11"/>
</dbReference>
<proteinExistence type="predicted"/>
<dbReference type="PROSITE" id="PS50268">
    <property type="entry name" value="CADHERIN_2"/>
    <property type="match status" value="11"/>
</dbReference>
<dbReference type="Gene3D" id="2.60.40.60">
    <property type="entry name" value="Cadherins"/>
    <property type="match status" value="12"/>
</dbReference>
<keyword evidence="2" id="KW-1003">Cell membrane</keyword>
<feature type="compositionally biased region" description="Polar residues" evidence="12">
    <location>
        <begin position="1500"/>
        <end position="1517"/>
    </location>
</feature>
<evidence type="ECO:0000256" key="10">
    <source>
        <dbReference type="ARBA" id="ARBA00023180"/>
    </source>
</evidence>
<gene>
    <name evidence="15" type="ORF">RIMI_LOCUS7626897</name>
</gene>
<evidence type="ECO:0000256" key="3">
    <source>
        <dbReference type="ARBA" id="ARBA00022692"/>
    </source>
</evidence>
<evidence type="ECO:0000313" key="15">
    <source>
        <dbReference type="EMBL" id="CAJ0938580.1"/>
    </source>
</evidence>
<feature type="domain" description="Cadherin" evidence="14">
    <location>
        <begin position="720"/>
        <end position="826"/>
    </location>
</feature>
<dbReference type="PANTHER" id="PTHR24028">
    <property type="entry name" value="CADHERIN-87A"/>
    <property type="match status" value="1"/>
</dbReference>
<name>A0ABN9LE85_9NEOB</name>
<keyword evidence="6 11" id="KW-0106">Calcium</keyword>
<feature type="domain" description="Cadherin" evidence="14">
    <location>
        <begin position="504"/>
        <end position="614"/>
    </location>
</feature>
<dbReference type="InterPro" id="IPR013164">
    <property type="entry name" value="Cadherin_N"/>
</dbReference>
<feature type="domain" description="Cadherin" evidence="14">
    <location>
        <begin position="228"/>
        <end position="335"/>
    </location>
</feature>
<keyword evidence="4" id="KW-0732">Signal</keyword>
<feature type="domain" description="Cadherin" evidence="14">
    <location>
        <begin position="1149"/>
        <end position="1258"/>
    </location>
</feature>
<accession>A0ABN9LE85</accession>
<feature type="transmembrane region" description="Helical" evidence="13">
    <location>
        <begin position="1377"/>
        <end position="1401"/>
    </location>
</feature>
<comment type="subcellular location">
    <subcellularLocation>
        <location evidence="1">Cell membrane</location>
        <topology evidence="1">Single-pass type I membrane protein</topology>
    </subcellularLocation>
</comment>
<sequence length="1558" mass="172394">MGLFFVSILKLASAQLRYSLLEESEPGTLVGNVAKDLGLNTAGISERALRLGSEQSQQYFALILETGEIIVRSRIDREKLCGTNVNCVLPVEIVLEKPLELHRLEIEILDTNDNSPVFQNAERAIKMTELAAVGTRFPLERAQDPDLGVNSVSSYKLSQSKYFSLNVQTRKNERPSPVLVLEKALDREEQGEHKLVLTAFDGGSPPRSGTCLITIVVIDQNDNAPVFDNPFYKISLKENVKLNTLVIRLNATDKDEGPNGEIRYTFEDISSEDITNVFSLDSKTGDIRLKGQLDYEKHHSYEISVKALDHGTPEMEGHCVIQVDIEDVNDNAPEILISSLVSSIPEDTPPGTTVGLLRVTDQDSGKKKRGNVNDNPPSFERPLVNVDIKENNKPGALLCTVSASDKDFGENAQITYSIINSLINGSPAMSFIYMDTQNGNIYAQQSFDYEQAQVLQFTIRAEDSGTPKLSSNSTVYLHILDENDNHPSILYPGNSRHVLTQQPVPRSLAAGSLITKVVAIDADSGYNAWLSYNIAKATDLSLFKVAPHTGEVRLARGFQETDPLVQNLCIVVKDNGIPALSSTATLLISLEDASSKESRYSADIQSDDKQTPNITMYLIISLVAISVVSFVTLIILLTKCLRNKRQMTNPEMNNYMGHTHKTLQLNPNSTLRYGLGSCTFKCGFSRTYHSTREDIETMGLQISTVVWKWQVIILFFSLGSSKNLQYSVLEEAEVGTLVGNITDDLGLLTATMSERRVQLKSSGFGQYFAVDQHNGTFLVNRTIDRESVCGSTLQCLLTVEVVLEKPLELHRAEVEILDINDNSPMFSSSEQVIKITEIFAYPGARFPLEEAQDRDSGINGVRQYSLSPHVYFSLSTRSPDDGARSPELVIEKALDREERGDYQLILTAFDGGDPPKSGTAQIKIIIIDFNDNAPVFQQTFYKIKVTENLPEDTPIIQLNASDLDEGVNAEIEYFLDARTPVSVRQLFSLDPNTGIIRTNAIMDFETANVYEITVRAKDKGIPQMEGSSVVQIAIEDVNDHVPQILLTSLLGEIPEDTVVGTTIGLFSILDLDSGKNGEAQLVLLPDGPFQIKSFKDHYALIVGNPLDREDVSLYEVMLTAEDMGSPSLSSKVTITVNISDVNDNPPMFSNEDFNTFIPENNEPGRSLYTLSAFDRDEGSNAKFTYSVAEYQLGSLPISSFIEINPISGVISATSSFDYEQVNVLEIVVQVEDDGNPKLFTNTTLYVFILDMNDNAPKLLYPKLSRELNISKTVPVGYLVTKVSAVDSDSGQNALLSYSFVEPDSGLPFNISSHSGEIKTVRNFLPSDESQQKLVLSISDKGQPSLSITVTLLVALVNNADSSRTSFSLLYSGNSTDILLYLLVSLVAITLAFLLTLTLLVVRCFKKDLHVCQYPCWFLRPSNPDICQGIQQPALYFNMDGTLKYMEVRTESANPESQCYRTYFSQGAENINLALLKPFPIHSMGEMFDKTKTAEVDNMRDPSQQGQPNTDWRFTQAQRPGPSGAHKQPPEEAGVWPNNQFETERLQAMILASANGQFQ</sequence>
<dbReference type="InterPro" id="IPR031904">
    <property type="entry name" value="Cadherin_CBD"/>
</dbReference>
<feature type="region of interest" description="Disordered" evidence="12">
    <location>
        <begin position="1497"/>
        <end position="1537"/>
    </location>
</feature>
<protein>
    <recommendedName>
        <fullName evidence="14">Cadherin domain-containing protein</fullName>
    </recommendedName>
</protein>
<evidence type="ECO:0000256" key="12">
    <source>
        <dbReference type="SAM" id="MobiDB-lite"/>
    </source>
</evidence>
<dbReference type="SUPFAM" id="SSF49313">
    <property type="entry name" value="Cadherin-like"/>
    <property type="match status" value="11"/>
</dbReference>
<dbReference type="PANTHER" id="PTHR24028:SF349">
    <property type="entry name" value="PROTOCADHERIN GAMMA-C5"/>
    <property type="match status" value="1"/>
</dbReference>
<feature type="transmembrane region" description="Helical" evidence="13">
    <location>
        <begin position="614"/>
        <end position="637"/>
    </location>
</feature>
<dbReference type="Proteomes" id="UP001176940">
    <property type="component" value="Unassembled WGS sequence"/>
</dbReference>
<dbReference type="InterPro" id="IPR020894">
    <property type="entry name" value="Cadherin_CS"/>
</dbReference>
<feature type="domain" description="Cadherin" evidence="14">
    <location>
        <begin position="119"/>
        <end position="227"/>
    </location>
</feature>
<organism evidence="15 16">
    <name type="scientific">Ranitomeya imitator</name>
    <name type="common">mimic poison frog</name>
    <dbReference type="NCBI Taxonomy" id="111125"/>
    <lineage>
        <taxon>Eukaryota</taxon>
        <taxon>Metazoa</taxon>
        <taxon>Chordata</taxon>
        <taxon>Craniata</taxon>
        <taxon>Vertebrata</taxon>
        <taxon>Euteleostomi</taxon>
        <taxon>Amphibia</taxon>
        <taxon>Batrachia</taxon>
        <taxon>Anura</taxon>
        <taxon>Neobatrachia</taxon>
        <taxon>Hyloidea</taxon>
        <taxon>Dendrobatidae</taxon>
        <taxon>Dendrobatinae</taxon>
        <taxon>Ranitomeya</taxon>
    </lineage>
</organism>
<evidence type="ECO:0000256" key="6">
    <source>
        <dbReference type="ARBA" id="ARBA00022837"/>
    </source>
</evidence>
<feature type="domain" description="Cadherin" evidence="14">
    <location>
        <begin position="380"/>
        <end position="489"/>
    </location>
</feature>
<evidence type="ECO:0000256" key="13">
    <source>
        <dbReference type="SAM" id="Phobius"/>
    </source>
</evidence>
<reference evidence="15" key="1">
    <citation type="submission" date="2023-07" db="EMBL/GenBank/DDBJ databases">
        <authorList>
            <person name="Stuckert A."/>
        </authorList>
    </citation>
    <scope>NUCLEOTIDE SEQUENCE</scope>
</reference>
<dbReference type="InterPro" id="IPR050174">
    <property type="entry name" value="Protocadherin/Cadherin-CA"/>
</dbReference>
<dbReference type="CDD" id="cd11304">
    <property type="entry name" value="Cadherin_repeat"/>
    <property type="match status" value="11"/>
</dbReference>
<evidence type="ECO:0000313" key="16">
    <source>
        <dbReference type="Proteomes" id="UP001176940"/>
    </source>
</evidence>
<keyword evidence="8 13" id="KW-1133">Transmembrane helix</keyword>
<keyword evidence="10" id="KW-0325">Glycoprotein</keyword>
<feature type="domain" description="Cadherin" evidence="14">
    <location>
        <begin position="851"/>
        <end position="936"/>
    </location>
</feature>
<keyword evidence="5" id="KW-0677">Repeat</keyword>
<dbReference type="Pfam" id="PF15974">
    <property type="entry name" value="Cadherin_tail"/>
    <property type="match status" value="1"/>
</dbReference>
<evidence type="ECO:0000256" key="1">
    <source>
        <dbReference type="ARBA" id="ARBA00004251"/>
    </source>
</evidence>
<dbReference type="EMBL" id="CAUEEQ010014562">
    <property type="protein sequence ID" value="CAJ0938580.1"/>
    <property type="molecule type" value="Genomic_DNA"/>
</dbReference>
<evidence type="ECO:0000256" key="9">
    <source>
        <dbReference type="ARBA" id="ARBA00023136"/>
    </source>
</evidence>
<keyword evidence="7" id="KW-0130">Cell adhesion</keyword>
<dbReference type="Pfam" id="PF00028">
    <property type="entry name" value="Cadherin"/>
    <property type="match status" value="9"/>
</dbReference>
<keyword evidence="9 13" id="KW-0472">Membrane</keyword>
<evidence type="ECO:0000259" key="14">
    <source>
        <dbReference type="PROSITE" id="PS50268"/>
    </source>
</evidence>
<keyword evidence="16" id="KW-1185">Reference proteome</keyword>
<comment type="caution">
    <text evidence="15">The sequence shown here is derived from an EMBL/GenBank/DDBJ whole genome shotgun (WGS) entry which is preliminary data.</text>
</comment>
<dbReference type="InterPro" id="IPR002126">
    <property type="entry name" value="Cadherin-like_dom"/>
</dbReference>
<feature type="domain" description="Cadherin" evidence="14">
    <location>
        <begin position="1052"/>
        <end position="1148"/>
    </location>
</feature>
<feature type="domain" description="Cadherin" evidence="14">
    <location>
        <begin position="937"/>
        <end position="1044"/>
    </location>
</feature>
<keyword evidence="3 13" id="KW-0812">Transmembrane</keyword>
<evidence type="ECO:0000256" key="4">
    <source>
        <dbReference type="ARBA" id="ARBA00022729"/>
    </source>
</evidence>
<feature type="domain" description="Cadherin" evidence="14">
    <location>
        <begin position="12"/>
        <end position="118"/>
    </location>
</feature>